<comment type="caution">
    <text evidence="5">The sequence shown here is derived from an EMBL/GenBank/DDBJ whole genome shotgun (WGS) entry which is preliminary data.</text>
</comment>
<dbReference type="InterPro" id="IPR022970">
    <property type="entry name" value="NTP_hydrolase-rel"/>
</dbReference>
<name>A0A7C2NCT4_ARCFL</name>
<protein>
    <recommendedName>
        <fullName evidence="3 4">Multifunctional fusion protein</fullName>
    </recommendedName>
    <domain>
        <recommendedName>
            <fullName evidence="3">UPF0200 protein ENN70_00995</fullName>
        </recommendedName>
    </domain>
    <domain>
        <recommendedName>
            <fullName evidence="4">UPF0201 protein ENN70_00995</fullName>
        </recommendedName>
    </domain>
</protein>
<accession>A0A7C2NCT4</accession>
<dbReference type="Pfam" id="PF13207">
    <property type="entry name" value="AAA_17"/>
    <property type="match status" value="1"/>
</dbReference>
<dbReference type="GO" id="GO:0005524">
    <property type="term" value="F:ATP binding"/>
    <property type="evidence" value="ECO:0007669"/>
    <property type="project" value="UniProtKB-UniRule"/>
</dbReference>
<dbReference type="InterPro" id="IPR002739">
    <property type="entry name" value="PAB1135-like"/>
</dbReference>
<proteinExistence type="inferred from homology"/>
<keyword evidence="5" id="KW-0969">Cilium</keyword>
<dbReference type="SUPFAM" id="SSF55282">
    <property type="entry name" value="RL5-like"/>
    <property type="match status" value="1"/>
</dbReference>
<dbReference type="HAMAP" id="MF_01112">
    <property type="entry name" value="UPF0201"/>
    <property type="match status" value="1"/>
</dbReference>
<keyword evidence="2 3" id="KW-0067">ATP-binding</keyword>
<dbReference type="InterPro" id="IPR027417">
    <property type="entry name" value="P-loop_NTPase"/>
</dbReference>
<dbReference type="EMBL" id="DSCQ01000017">
    <property type="protein sequence ID" value="HET20696.1"/>
    <property type="molecule type" value="Genomic_DNA"/>
</dbReference>
<dbReference type="Gene3D" id="3.30.1440.10">
    <property type="match status" value="1"/>
</dbReference>
<comment type="similarity">
    <text evidence="3">Belongs to the UPF0200 family.</text>
</comment>
<evidence type="ECO:0000313" key="5">
    <source>
        <dbReference type="EMBL" id="HET20696.1"/>
    </source>
</evidence>
<evidence type="ECO:0000256" key="2">
    <source>
        <dbReference type="ARBA" id="ARBA00022840"/>
    </source>
</evidence>
<evidence type="ECO:0000256" key="3">
    <source>
        <dbReference type="HAMAP-Rule" id="MF_01111"/>
    </source>
</evidence>
<dbReference type="SUPFAM" id="SSF52540">
    <property type="entry name" value="P-loop containing nucleoside triphosphate hydrolases"/>
    <property type="match status" value="1"/>
</dbReference>
<dbReference type="AlphaFoldDB" id="A0A7C2NCT4"/>
<organism evidence="5">
    <name type="scientific">Archaeoglobus fulgidus</name>
    <dbReference type="NCBI Taxonomy" id="2234"/>
    <lineage>
        <taxon>Archaea</taxon>
        <taxon>Methanobacteriati</taxon>
        <taxon>Methanobacteriota</taxon>
        <taxon>Archaeoglobi</taxon>
        <taxon>Archaeoglobales</taxon>
        <taxon>Archaeoglobaceae</taxon>
        <taxon>Archaeoglobus</taxon>
    </lineage>
</organism>
<dbReference type="InterPro" id="IPR022803">
    <property type="entry name" value="Ribosomal_uL5_dom_sf"/>
</dbReference>
<dbReference type="PANTHER" id="PTHR41930:SF1">
    <property type="entry name" value="DEPHOSPHO-COA KINASE"/>
    <property type="match status" value="1"/>
</dbReference>
<keyword evidence="5" id="KW-0966">Cell projection</keyword>
<keyword evidence="5" id="KW-0282">Flagellum</keyword>
<evidence type="ECO:0000256" key="4">
    <source>
        <dbReference type="HAMAP-Rule" id="MF_01112"/>
    </source>
</evidence>
<feature type="binding site" evidence="3">
    <location>
        <begin position="8"/>
        <end position="15"/>
    </location>
    <ligand>
        <name>ATP</name>
        <dbReference type="ChEBI" id="CHEBI:30616"/>
    </ligand>
</feature>
<sequence length="319" mass="36472">MKVIAFVGYPLSGKSTASQVARELGLQVVVMGDAVREEALRRGLELKDENLGKIATELREKEGMDAVAKRCIPKIRELLMEHGVVVVDGIRGVAEIERFKKAFGDDFILIAIESPPEVRFERAKLRKRSDDVSSLEELRERDRREESWGLKEAMEMADFTVENTGSYEDFVDKVKQILVKLAKNVEIEIKTKVHPTESEEKVVKAIRNIFPDAEIDVQENGEVYARAYSLDKFRELLRRQRILDTARSEILKGREGNEITIYLNKQTATVSRINFCDEDAVLSPIKVTFRLNNVPFSRFLDYIAPETKDGRPVKEIDRL</sequence>
<dbReference type="PANTHER" id="PTHR41930">
    <property type="entry name" value="UPF0200 PROTEIN MJ1399"/>
    <property type="match status" value="1"/>
</dbReference>
<evidence type="ECO:0000256" key="1">
    <source>
        <dbReference type="ARBA" id="ARBA00022741"/>
    </source>
</evidence>
<reference evidence="5" key="1">
    <citation type="journal article" date="2020" name="mSystems">
        <title>Genome- and Community-Level Interaction Insights into Carbon Utilization and Element Cycling Functions of Hydrothermarchaeota in Hydrothermal Sediment.</title>
        <authorList>
            <person name="Zhou Z."/>
            <person name="Liu Y."/>
            <person name="Xu W."/>
            <person name="Pan J."/>
            <person name="Luo Z.H."/>
            <person name="Li M."/>
        </authorList>
    </citation>
    <scope>NUCLEOTIDE SEQUENCE [LARGE SCALE GENOMIC DNA]</scope>
    <source>
        <strain evidence="5">SpSt-12</strain>
    </source>
</reference>
<comment type="similarity">
    <text evidence="4">Belongs to the UPF0201 family.</text>
</comment>
<dbReference type="Gene3D" id="3.40.50.300">
    <property type="entry name" value="P-loop containing nucleotide triphosphate hydrolases"/>
    <property type="match status" value="1"/>
</dbReference>
<gene>
    <name evidence="5" type="primary">fliE</name>
    <name evidence="5" type="ORF">ENN70_00995</name>
</gene>
<dbReference type="Pfam" id="PF01877">
    <property type="entry name" value="RNA_binding"/>
    <property type="match status" value="1"/>
</dbReference>
<keyword evidence="1 3" id="KW-0547">Nucleotide-binding</keyword>
<dbReference type="HAMAP" id="MF_01111">
    <property type="entry name" value="UPF0200"/>
    <property type="match status" value="1"/>
</dbReference>